<evidence type="ECO:0000259" key="4">
    <source>
        <dbReference type="Pfam" id="PF14432"/>
    </source>
</evidence>
<dbReference type="InterPro" id="IPR002885">
    <property type="entry name" value="PPR_rpt"/>
</dbReference>
<dbReference type="PROSITE" id="PS51375">
    <property type="entry name" value="PPR"/>
    <property type="match status" value="5"/>
</dbReference>
<dbReference type="GO" id="GO:0003723">
    <property type="term" value="F:RNA binding"/>
    <property type="evidence" value="ECO:0007669"/>
    <property type="project" value="InterPro"/>
</dbReference>
<sequence length="686" mass="76784">MAAVQKLYNACKASVTPNGPISHEGLENVRNLLDPLLLSHLLKACVEHRSPSLAQQLHSIIITRDWLKLKFVSNHLVNTYAKLGRVETALKVFDKMPEKNVMSYNILIGGYIQNGELGAAIEVFKEMGQRNSATWNAVITGLIKSEFNEEALRLFAKMHADGFLPDAYTLGSVLRGCAGLRDLIKGKQVHGYAIRSGLELDLVVGSSTAHMYMRCGILSEGQRVIQSMPVHNVVACNTLIAGLVQNGCATGALDQYYIMKVAGFRPDKITFVSVISSCSELSTLGQGQQIHAEVIKAGAMSVAAVISSLISMYSRCGCLDDAVRVFGERGRAEDDLVLWSSMIAAYGFHGKGEEAIELFNRMELEGLEANEVTFLSLLYSCSHCGLKDKGLEFFDKMVKEYGFEPHVKHCTCVVDLLGRAGCLHEAEAFIRSMPVEPDAITWKTLLSACKIHKNADMAKRIVEEILKIDPQDSASYVLLSNTQACAERWQDVSDVRRKMRERMVKKEPGISWFELKNQVHHFIMGDKSHPNSEDIDSYLQELMAELKSLGYAPDIGAVLHDMDVEEKEYNLVHHSEKLAVAFALMNTPDGVPIRIMKNLRVCDDCHVAMKYISVAIAKFYHTCESSKLIFIHAIWKLFASFTVFTFAHRLRELNWQAMCRLITWYLSERDAEVMARLGHPYLKFED</sequence>
<dbReference type="Pfam" id="PF01535">
    <property type="entry name" value="PPR"/>
    <property type="match status" value="1"/>
</dbReference>
<dbReference type="FunFam" id="1.25.40.10:FF:000442">
    <property type="entry name" value="Pentatricopeptide repeat-containing protein At3g49710"/>
    <property type="match status" value="1"/>
</dbReference>
<feature type="domain" description="DYW" evidence="4">
    <location>
        <begin position="550"/>
        <end position="616"/>
    </location>
</feature>
<feature type="repeat" description="PPR" evidence="3">
    <location>
        <begin position="232"/>
        <end position="266"/>
    </location>
</feature>
<dbReference type="InterPro" id="IPR032867">
    <property type="entry name" value="DYW_dom"/>
</dbReference>
<protein>
    <submittedName>
        <fullName evidence="5">Pentatricopeptide repeat-containing protein</fullName>
    </submittedName>
</protein>
<evidence type="ECO:0000256" key="3">
    <source>
        <dbReference type="PROSITE-ProRule" id="PRU00708"/>
    </source>
</evidence>
<evidence type="ECO:0000313" key="5">
    <source>
        <dbReference type="EMBL" id="KAL0399715.1"/>
    </source>
</evidence>
<feature type="repeat" description="PPR" evidence="3">
    <location>
        <begin position="100"/>
        <end position="130"/>
    </location>
</feature>
<comment type="similarity">
    <text evidence="1">Belongs to the PPR family. PCMP-H subfamily.</text>
</comment>
<accession>A0AAW2T4H5</accession>
<feature type="repeat" description="PPR" evidence="3">
    <location>
        <begin position="335"/>
        <end position="369"/>
    </location>
</feature>
<dbReference type="Pfam" id="PF13041">
    <property type="entry name" value="PPR_2"/>
    <property type="match status" value="3"/>
</dbReference>
<gene>
    <name evidence="5" type="ORF">Sradi_2314800</name>
</gene>
<dbReference type="InterPro" id="IPR046960">
    <property type="entry name" value="PPR_At4g14850-like_plant"/>
</dbReference>
<feature type="repeat" description="PPR" evidence="3">
    <location>
        <begin position="370"/>
        <end position="405"/>
    </location>
</feature>
<comment type="caution">
    <text evidence="5">The sequence shown here is derived from an EMBL/GenBank/DDBJ whole genome shotgun (WGS) entry which is preliminary data.</text>
</comment>
<dbReference type="Pfam" id="PF14432">
    <property type="entry name" value="DYW_deaminase"/>
    <property type="match status" value="1"/>
</dbReference>
<evidence type="ECO:0000256" key="2">
    <source>
        <dbReference type="ARBA" id="ARBA00022737"/>
    </source>
</evidence>
<dbReference type="PANTHER" id="PTHR47926:SF409">
    <property type="entry name" value="DYW DOMAIN-CONTAINING PROTEIN"/>
    <property type="match status" value="1"/>
</dbReference>
<reference evidence="5" key="2">
    <citation type="journal article" date="2024" name="Plant">
        <title>Genomic evolution and insights into agronomic trait innovations of Sesamum species.</title>
        <authorList>
            <person name="Miao H."/>
            <person name="Wang L."/>
            <person name="Qu L."/>
            <person name="Liu H."/>
            <person name="Sun Y."/>
            <person name="Le M."/>
            <person name="Wang Q."/>
            <person name="Wei S."/>
            <person name="Zheng Y."/>
            <person name="Lin W."/>
            <person name="Duan Y."/>
            <person name="Cao H."/>
            <person name="Xiong S."/>
            <person name="Wang X."/>
            <person name="Wei L."/>
            <person name="Li C."/>
            <person name="Ma Q."/>
            <person name="Ju M."/>
            <person name="Zhao R."/>
            <person name="Li G."/>
            <person name="Mu C."/>
            <person name="Tian Q."/>
            <person name="Mei H."/>
            <person name="Zhang T."/>
            <person name="Gao T."/>
            <person name="Zhang H."/>
        </authorList>
    </citation>
    <scope>NUCLEOTIDE SEQUENCE</scope>
    <source>
        <strain evidence="5">G02</strain>
    </source>
</reference>
<feature type="repeat" description="PPR" evidence="3">
    <location>
        <begin position="131"/>
        <end position="165"/>
    </location>
</feature>
<name>A0AAW2T4H5_SESRA</name>
<keyword evidence="2" id="KW-0677">Repeat</keyword>
<proteinExistence type="inferred from homology"/>
<dbReference type="InterPro" id="IPR011990">
    <property type="entry name" value="TPR-like_helical_dom_sf"/>
</dbReference>
<dbReference type="PANTHER" id="PTHR47926">
    <property type="entry name" value="PENTATRICOPEPTIDE REPEAT-CONTAINING PROTEIN"/>
    <property type="match status" value="1"/>
</dbReference>
<dbReference type="GO" id="GO:0009451">
    <property type="term" value="P:RNA modification"/>
    <property type="evidence" value="ECO:0007669"/>
    <property type="project" value="InterPro"/>
</dbReference>
<dbReference type="Pfam" id="PF20431">
    <property type="entry name" value="E_motif"/>
    <property type="match status" value="1"/>
</dbReference>
<evidence type="ECO:0000256" key="1">
    <source>
        <dbReference type="ARBA" id="ARBA00006643"/>
    </source>
</evidence>
<dbReference type="Pfam" id="PF12854">
    <property type="entry name" value="PPR_1"/>
    <property type="match status" value="1"/>
</dbReference>
<dbReference type="InterPro" id="IPR046848">
    <property type="entry name" value="E_motif"/>
</dbReference>
<dbReference type="Gene3D" id="1.25.40.10">
    <property type="entry name" value="Tetratricopeptide repeat domain"/>
    <property type="match status" value="4"/>
</dbReference>
<dbReference type="FunFam" id="1.25.40.10:FF:000073">
    <property type="entry name" value="Pentatricopeptide repeat-containing protein chloroplastic"/>
    <property type="match status" value="1"/>
</dbReference>
<reference evidence="5" key="1">
    <citation type="submission" date="2020-06" db="EMBL/GenBank/DDBJ databases">
        <authorList>
            <person name="Li T."/>
            <person name="Hu X."/>
            <person name="Zhang T."/>
            <person name="Song X."/>
            <person name="Zhang H."/>
            <person name="Dai N."/>
            <person name="Sheng W."/>
            <person name="Hou X."/>
            <person name="Wei L."/>
        </authorList>
    </citation>
    <scope>NUCLEOTIDE SEQUENCE</scope>
    <source>
        <strain evidence="5">G02</strain>
        <tissue evidence="5">Leaf</tissue>
    </source>
</reference>
<dbReference type="FunFam" id="1.25.40.10:FF:000325">
    <property type="entry name" value="Pentatricopeptide repeat-containing protein At4g14820"/>
    <property type="match status" value="1"/>
</dbReference>
<dbReference type="GO" id="GO:0008270">
    <property type="term" value="F:zinc ion binding"/>
    <property type="evidence" value="ECO:0007669"/>
    <property type="project" value="InterPro"/>
</dbReference>
<dbReference type="AlphaFoldDB" id="A0AAW2T4H5"/>
<dbReference type="EMBL" id="JACGWJ010000009">
    <property type="protein sequence ID" value="KAL0399715.1"/>
    <property type="molecule type" value="Genomic_DNA"/>
</dbReference>
<organism evidence="5">
    <name type="scientific">Sesamum radiatum</name>
    <name type="common">Black benniseed</name>
    <dbReference type="NCBI Taxonomy" id="300843"/>
    <lineage>
        <taxon>Eukaryota</taxon>
        <taxon>Viridiplantae</taxon>
        <taxon>Streptophyta</taxon>
        <taxon>Embryophyta</taxon>
        <taxon>Tracheophyta</taxon>
        <taxon>Spermatophyta</taxon>
        <taxon>Magnoliopsida</taxon>
        <taxon>eudicotyledons</taxon>
        <taxon>Gunneridae</taxon>
        <taxon>Pentapetalae</taxon>
        <taxon>asterids</taxon>
        <taxon>lamiids</taxon>
        <taxon>Lamiales</taxon>
        <taxon>Pedaliaceae</taxon>
        <taxon>Sesamum</taxon>
    </lineage>
</organism>
<dbReference type="NCBIfam" id="TIGR00756">
    <property type="entry name" value="PPR"/>
    <property type="match status" value="5"/>
</dbReference>